<protein>
    <submittedName>
        <fullName evidence="1">Uncharacterized protein</fullName>
    </submittedName>
</protein>
<evidence type="ECO:0000313" key="1">
    <source>
        <dbReference type="EMBL" id="KAI3963726.1"/>
    </source>
</evidence>
<dbReference type="AlphaFoldDB" id="A0AAD4TM33"/>
<feature type="non-terminal residue" evidence="1">
    <location>
        <position position="53"/>
    </location>
</feature>
<dbReference type="Proteomes" id="UP001202328">
    <property type="component" value="Unassembled WGS sequence"/>
</dbReference>
<proteinExistence type="predicted"/>
<sequence>KEKNTDAQNPSFLPNHLTSTKYWRYFEYMINIRDSVGIFQYSVVGFSAELSSN</sequence>
<gene>
    <name evidence="1" type="ORF">MKW98_021966</name>
</gene>
<evidence type="ECO:0000313" key="2">
    <source>
        <dbReference type="Proteomes" id="UP001202328"/>
    </source>
</evidence>
<comment type="caution">
    <text evidence="1">The sequence shown here is derived from an EMBL/GenBank/DDBJ whole genome shotgun (WGS) entry which is preliminary data.</text>
</comment>
<organism evidence="1 2">
    <name type="scientific">Papaver atlanticum</name>
    <dbReference type="NCBI Taxonomy" id="357466"/>
    <lineage>
        <taxon>Eukaryota</taxon>
        <taxon>Viridiplantae</taxon>
        <taxon>Streptophyta</taxon>
        <taxon>Embryophyta</taxon>
        <taxon>Tracheophyta</taxon>
        <taxon>Spermatophyta</taxon>
        <taxon>Magnoliopsida</taxon>
        <taxon>Ranunculales</taxon>
        <taxon>Papaveraceae</taxon>
        <taxon>Papaveroideae</taxon>
        <taxon>Papaver</taxon>
    </lineage>
</organism>
<name>A0AAD4TM33_9MAGN</name>
<accession>A0AAD4TM33</accession>
<keyword evidence="2" id="KW-1185">Reference proteome</keyword>
<reference evidence="1" key="1">
    <citation type="submission" date="2022-04" db="EMBL/GenBank/DDBJ databases">
        <title>A functionally conserved STORR gene fusion in Papaver species that diverged 16.8 million years ago.</title>
        <authorList>
            <person name="Catania T."/>
        </authorList>
    </citation>
    <scope>NUCLEOTIDE SEQUENCE</scope>
    <source>
        <strain evidence="1">S-188037</strain>
    </source>
</reference>
<dbReference type="EMBL" id="JAJJMB010000025">
    <property type="protein sequence ID" value="KAI3963726.1"/>
    <property type="molecule type" value="Genomic_DNA"/>
</dbReference>